<dbReference type="EMBL" id="REGN01006006">
    <property type="protein sequence ID" value="RNA11244.1"/>
    <property type="molecule type" value="Genomic_DNA"/>
</dbReference>
<reference evidence="2 3" key="1">
    <citation type="journal article" date="2018" name="Sci. Rep.">
        <title>Genomic signatures of local adaptation to the degree of environmental predictability in rotifers.</title>
        <authorList>
            <person name="Franch-Gras L."/>
            <person name="Hahn C."/>
            <person name="Garcia-Roger E.M."/>
            <person name="Carmona M.J."/>
            <person name="Serra M."/>
            <person name="Gomez A."/>
        </authorList>
    </citation>
    <scope>NUCLEOTIDE SEQUENCE [LARGE SCALE GENOMIC DNA]</scope>
    <source>
        <strain evidence="2">HYR1</strain>
    </source>
</reference>
<protein>
    <submittedName>
        <fullName evidence="2">Uncharacterized protein</fullName>
    </submittedName>
</protein>
<evidence type="ECO:0000256" key="1">
    <source>
        <dbReference type="SAM" id="MobiDB-lite"/>
    </source>
</evidence>
<feature type="compositionally biased region" description="Basic and acidic residues" evidence="1">
    <location>
        <begin position="10"/>
        <end position="21"/>
    </location>
</feature>
<keyword evidence="3" id="KW-1185">Reference proteome</keyword>
<dbReference type="AlphaFoldDB" id="A0A3M7QJD1"/>
<comment type="caution">
    <text evidence="2">The sequence shown here is derived from an EMBL/GenBank/DDBJ whole genome shotgun (WGS) entry which is preliminary data.</text>
</comment>
<accession>A0A3M7QJD1</accession>
<dbReference type="Proteomes" id="UP000276133">
    <property type="component" value="Unassembled WGS sequence"/>
</dbReference>
<organism evidence="2 3">
    <name type="scientific">Brachionus plicatilis</name>
    <name type="common">Marine rotifer</name>
    <name type="synonym">Brachionus muelleri</name>
    <dbReference type="NCBI Taxonomy" id="10195"/>
    <lineage>
        <taxon>Eukaryota</taxon>
        <taxon>Metazoa</taxon>
        <taxon>Spiralia</taxon>
        <taxon>Gnathifera</taxon>
        <taxon>Rotifera</taxon>
        <taxon>Eurotatoria</taxon>
        <taxon>Monogononta</taxon>
        <taxon>Pseudotrocha</taxon>
        <taxon>Ploima</taxon>
        <taxon>Brachionidae</taxon>
        <taxon>Brachionus</taxon>
    </lineage>
</organism>
<evidence type="ECO:0000313" key="3">
    <source>
        <dbReference type="Proteomes" id="UP000276133"/>
    </source>
</evidence>
<dbReference type="OrthoDB" id="10035935at2759"/>
<evidence type="ECO:0000313" key="2">
    <source>
        <dbReference type="EMBL" id="RNA11244.1"/>
    </source>
</evidence>
<sequence>MAENNENFDDISKKETKKDKGGLQSALKVLSILPCFPKYEPTPDTPNIDQLKELLDKFTQEDPNETDVSVLDLTFLPNINDKPEGDEQTNNVITHFDTIKRFYQATQNAGFDPSPEMDLFFNSLQIYESVMSIGFVMFQENPDCMKAITENVNKAIDQVQGYSGRGCLAVTFCGIAILSKFNAILGMIDQKLGELGVVKVAEFISQIIEVFCRFFNIDARDLEKIALIAESIQDIIENVSSFLKKIFGNNIPDFKRQSKWGPLSITQRIRTKLSKFENQSQIVERTINSFEKFFSSVEKIDDNFENLKIERANSRAYSSNEEDIQKVESRPLLAAQIADKQMTAFEEVTTIGRIFQHLETILFYGVLLFKNEDEVLNPILDIIDECTRIVDKFSDLHPLYKILCGVNYLSKLKVLVKKIINLLDQTKLKLNSPKEFLTEFKQRYPDLLYLVCESFINDSVKDKMEFLPDSIENALNDAMDGALSKFKNKFTFL</sequence>
<feature type="region of interest" description="Disordered" evidence="1">
    <location>
        <begin position="1"/>
        <end position="22"/>
    </location>
</feature>
<gene>
    <name evidence="2" type="ORF">BpHYR1_046569</name>
</gene>
<proteinExistence type="predicted"/>
<name>A0A3M7QJD1_BRAPC</name>